<comment type="caution">
    <text evidence="1">The sequence shown here is derived from an EMBL/GenBank/DDBJ whole genome shotgun (WGS) entry which is preliminary data.</text>
</comment>
<dbReference type="Proteomes" id="UP000324222">
    <property type="component" value="Unassembled WGS sequence"/>
</dbReference>
<keyword evidence="2" id="KW-1185">Reference proteome</keyword>
<protein>
    <submittedName>
        <fullName evidence="1">Uncharacterized protein</fullName>
    </submittedName>
</protein>
<reference evidence="1 2" key="1">
    <citation type="submission" date="2019-05" db="EMBL/GenBank/DDBJ databases">
        <title>Another draft genome of Portunus trituberculatus and its Hox gene families provides insights of decapod evolution.</title>
        <authorList>
            <person name="Jeong J.-H."/>
            <person name="Song I."/>
            <person name="Kim S."/>
            <person name="Choi T."/>
            <person name="Kim D."/>
            <person name="Ryu S."/>
            <person name="Kim W."/>
        </authorList>
    </citation>
    <scope>NUCLEOTIDE SEQUENCE [LARGE SCALE GENOMIC DNA]</scope>
    <source>
        <tissue evidence="1">Muscle</tissue>
    </source>
</reference>
<dbReference type="AlphaFoldDB" id="A0A5B7HAJ2"/>
<gene>
    <name evidence="1" type="ORF">E2C01_059890</name>
</gene>
<name>A0A5B7HAJ2_PORTR</name>
<sequence>MLKLAQRPLAFVPVLEPPDGRQTIAAQGLIWHRSPSLGTVASCNAHSLAASTRGIET</sequence>
<organism evidence="1 2">
    <name type="scientific">Portunus trituberculatus</name>
    <name type="common">Swimming crab</name>
    <name type="synonym">Neptunus trituberculatus</name>
    <dbReference type="NCBI Taxonomy" id="210409"/>
    <lineage>
        <taxon>Eukaryota</taxon>
        <taxon>Metazoa</taxon>
        <taxon>Ecdysozoa</taxon>
        <taxon>Arthropoda</taxon>
        <taxon>Crustacea</taxon>
        <taxon>Multicrustacea</taxon>
        <taxon>Malacostraca</taxon>
        <taxon>Eumalacostraca</taxon>
        <taxon>Eucarida</taxon>
        <taxon>Decapoda</taxon>
        <taxon>Pleocyemata</taxon>
        <taxon>Brachyura</taxon>
        <taxon>Eubrachyura</taxon>
        <taxon>Portunoidea</taxon>
        <taxon>Portunidae</taxon>
        <taxon>Portuninae</taxon>
        <taxon>Portunus</taxon>
    </lineage>
</organism>
<evidence type="ECO:0000313" key="2">
    <source>
        <dbReference type="Proteomes" id="UP000324222"/>
    </source>
</evidence>
<evidence type="ECO:0000313" key="1">
    <source>
        <dbReference type="EMBL" id="MPC65754.1"/>
    </source>
</evidence>
<accession>A0A5B7HAJ2</accession>
<dbReference type="EMBL" id="VSRR010023774">
    <property type="protein sequence ID" value="MPC65754.1"/>
    <property type="molecule type" value="Genomic_DNA"/>
</dbReference>
<proteinExistence type="predicted"/>